<proteinExistence type="predicted"/>
<feature type="compositionally biased region" description="Basic and acidic residues" evidence="1">
    <location>
        <begin position="37"/>
        <end position="57"/>
    </location>
</feature>
<reference evidence="2" key="1">
    <citation type="journal article" date="2022" name="bioRxiv">
        <title>Sequencing and chromosome-scale assembly of the giantPleurodeles waltlgenome.</title>
        <authorList>
            <person name="Brown T."/>
            <person name="Elewa A."/>
            <person name="Iarovenko S."/>
            <person name="Subramanian E."/>
            <person name="Araus A.J."/>
            <person name="Petzold A."/>
            <person name="Susuki M."/>
            <person name="Suzuki K.-i.T."/>
            <person name="Hayashi T."/>
            <person name="Toyoda A."/>
            <person name="Oliveira C."/>
            <person name="Osipova E."/>
            <person name="Leigh N.D."/>
            <person name="Simon A."/>
            <person name="Yun M.H."/>
        </authorList>
    </citation>
    <scope>NUCLEOTIDE SEQUENCE</scope>
    <source>
        <strain evidence="2">20211129_DDA</strain>
        <tissue evidence="2">Liver</tissue>
    </source>
</reference>
<gene>
    <name evidence="2" type="ORF">NDU88_004119</name>
</gene>
<accession>A0AAV7UI92</accession>
<sequence>MQRKRRPEEAERTRATMRSRKRPLKKKKGEVTPRALACREERRRRGAGCRERSEARSKWKKRAHSAANKQ</sequence>
<feature type="compositionally biased region" description="Basic residues" evidence="1">
    <location>
        <begin position="15"/>
        <end position="28"/>
    </location>
</feature>
<organism evidence="2 3">
    <name type="scientific">Pleurodeles waltl</name>
    <name type="common">Iberian ribbed newt</name>
    <dbReference type="NCBI Taxonomy" id="8319"/>
    <lineage>
        <taxon>Eukaryota</taxon>
        <taxon>Metazoa</taxon>
        <taxon>Chordata</taxon>
        <taxon>Craniata</taxon>
        <taxon>Vertebrata</taxon>
        <taxon>Euteleostomi</taxon>
        <taxon>Amphibia</taxon>
        <taxon>Batrachia</taxon>
        <taxon>Caudata</taxon>
        <taxon>Salamandroidea</taxon>
        <taxon>Salamandridae</taxon>
        <taxon>Pleurodelinae</taxon>
        <taxon>Pleurodeles</taxon>
    </lineage>
</organism>
<name>A0AAV7UI92_PLEWA</name>
<evidence type="ECO:0000313" key="3">
    <source>
        <dbReference type="Proteomes" id="UP001066276"/>
    </source>
</evidence>
<dbReference type="Proteomes" id="UP001066276">
    <property type="component" value="Chromosome 3_1"/>
</dbReference>
<evidence type="ECO:0000313" key="2">
    <source>
        <dbReference type="EMBL" id="KAJ1187343.1"/>
    </source>
</evidence>
<keyword evidence="3" id="KW-1185">Reference proteome</keyword>
<dbReference type="EMBL" id="JANPWB010000005">
    <property type="protein sequence ID" value="KAJ1187343.1"/>
    <property type="molecule type" value="Genomic_DNA"/>
</dbReference>
<feature type="region of interest" description="Disordered" evidence="1">
    <location>
        <begin position="1"/>
        <end position="70"/>
    </location>
</feature>
<feature type="compositionally biased region" description="Basic and acidic residues" evidence="1">
    <location>
        <begin position="1"/>
        <end position="14"/>
    </location>
</feature>
<protein>
    <submittedName>
        <fullName evidence="2">Uncharacterized protein</fullName>
    </submittedName>
</protein>
<comment type="caution">
    <text evidence="2">The sequence shown here is derived from an EMBL/GenBank/DDBJ whole genome shotgun (WGS) entry which is preliminary data.</text>
</comment>
<dbReference type="AlphaFoldDB" id="A0AAV7UI92"/>
<evidence type="ECO:0000256" key="1">
    <source>
        <dbReference type="SAM" id="MobiDB-lite"/>
    </source>
</evidence>